<accession>A0AAD8A973</accession>
<comment type="caution">
    <text evidence="2">The sequence shown here is derived from an EMBL/GenBank/DDBJ whole genome shotgun (WGS) entry which is preliminary data.</text>
</comment>
<proteinExistence type="predicted"/>
<sequence length="95" mass="10130">MLVALMLLAFVHMATCAEESSVLLGPGETGSGFEPNATETKGELPYEANWVITEQPRCCSDCTFVAAGFKCKLKSCLQNCPWARSGAPVGSLPIF</sequence>
<keyword evidence="3" id="KW-1185">Reference proteome</keyword>
<keyword evidence="1" id="KW-0732">Signal</keyword>
<name>A0AAD8A973_DIPPU</name>
<reference evidence="2" key="1">
    <citation type="journal article" date="2023" name="IScience">
        <title>Live-bearing cockroach genome reveals convergent evolutionary mechanisms linked to viviparity in insects and beyond.</title>
        <authorList>
            <person name="Fouks B."/>
            <person name="Harrison M.C."/>
            <person name="Mikhailova A.A."/>
            <person name="Marchal E."/>
            <person name="English S."/>
            <person name="Carruthers M."/>
            <person name="Jennings E.C."/>
            <person name="Chiamaka E.L."/>
            <person name="Frigard R.A."/>
            <person name="Pippel M."/>
            <person name="Attardo G.M."/>
            <person name="Benoit J.B."/>
            <person name="Bornberg-Bauer E."/>
            <person name="Tobe S.S."/>
        </authorList>
    </citation>
    <scope>NUCLEOTIDE SEQUENCE</scope>
    <source>
        <strain evidence="2">Stay&amp;Tobe</strain>
    </source>
</reference>
<dbReference type="Proteomes" id="UP001233999">
    <property type="component" value="Unassembled WGS sequence"/>
</dbReference>
<protein>
    <submittedName>
        <fullName evidence="2">Uncharacterized protein</fullName>
    </submittedName>
</protein>
<dbReference type="EMBL" id="JASPKZ010003422">
    <property type="protein sequence ID" value="KAJ9593603.1"/>
    <property type="molecule type" value="Genomic_DNA"/>
</dbReference>
<reference evidence="2" key="2">
    <citation type="submission" date="2023-05" db="EMBL/GenBank/DDBJ databases">
        <authorList>
            <person name="Fouks B."/>
        </authorList>
    </citation>
    <scope>NUCLEOTIDE SEQUENCE</scope>
    <source>
        <strain evidence="2">Stay&amp;Tobe</strain>
        <tissue evidence="2">Testes</tissue>
    </source>
</reference>
<evidence type="ECO:0000313" key="3">
    <source>
        <dbReference type="Proteomes" id="UP001233999"/>
    </source>
</evidence>
<evidence type="ECO:0000256" key="1">
    <source>
        <dbReference type="SAM" id="SignalP"/>
    </source>
</evidence>
<evidence type="ECO:0000313" key="2">
    <source>
        <dbReference type="EMBL" id="KAJ9593603.1"/>
    </source>
</evidence>
<gene>
    <name evidence="2" type="ORF">L9F63_014842</name>
</gene>
<organism evidence="2 3">
    <name type="scientific">Diploptera punctata</name>
    <name type="common">Pacific beetle cockroach</name>
    <dbReference type="NCBI Taxonomy" id="6984"/>
    <lineage>
        <taxon>Eukaryota</taxon>
        <taxon>Metazoa</taxon>
        <taxon>Ecdysozoa</taxon>
        <taxon>Arthropoda</taxon>
        <taxon>Hexapoda</taxon>
        <taxon>Insecta</taxon>
        <taxon>Pterygota</taxon>
        <taxon>Neoptera</taxon>
        <taxon>Polyneoptera</taxon>
        <taxon>Dictyoptera</taxon>
        <taxon>Blattodea</taxon>
        <taxon>Blaberoidea</taxon>
        <taxon>Blaberidae</taxon>
        <taxon>Diplopterinae</taxon>
        <taxon>Diploptera</taxon>
    </lineage>
</organism>
<dbReference type="AlphaFoldDB" id="A0AAD8A973"/>
<feature type="chain" id="PRO_5042113943" evidence="1">
    <location>
        <begin position="17"/>
        <end position="95"/>
    </location>
</feature>
<feature type="signal peptide" evidence="1">
    <location>
        <begin position="1"/>
        <end position="16"/>
    </location>
</feature>